<dbReference type="Proteomes" id="UP000292274">
    <property type="component" value="Unassembled WGS sequence"/>
</dbReference>
<gene>
    <name evidence="2" type="ORF">E0H26_02245</name>
</gene>
<organism evidence="2 3">
    <name type="scientific">Micromonospora zingiberis</name>
    <dbReference type="NCBI Taxonomy" id="2053011"/>
    <lineage>
        <taxon>Bacteria</taxon>
        <taxon>Bacillati</taxon>
        <taxon>Actinomycetota</taxon>
        <taxon>Actinomycetes</taxon>
        <taxon>Micromonosporales</taxon>
        <taxon>Micromonosporaceae</taxon>
        <taxon>Micromonospora</taxon>
    </lineage>
</organism>
<protein>
    <submittedName>
        <fullName evidence="2">Uncharacterized protein</fullName>
    </submittedName>
</protein>
<dbReference type="EMBL" id="SJJR01000001">
    <property type="protein sequence ID" value="TCC00526.1"/>
    <property type="molecule type" value="Genomic_DNA"/>
</dbReference>
<evidence type="ECO:0000256" key="1">
    <source>
        <dbReference type="SAM" id="Phobius"/>
    </source>
</evidence>
<keyword evidence="3" id="KW-1185">Reference proteome</keyword>
<evidence type="ECO:0000313" key="2">
    <source>
        <dbReference type="EMBL" id="TCC00526.1"/>
    </source>
</evidence>
<feature type="transmembrane region" description="Helical" evidence="1">
    <location>
        <begin position="50"/>
        <end position="73"/>
    </location>
</feature>
<feature type="transmembrane region" description="Helical" evidence="1">
    <location>
        <begin position="27"/>
        <end position="44"/>
    </location>
</feature>
<dbReference type="RefSeq" id="WP_131300190.1">
    <property type="nucleotide sequence ID" value="NZ_SJJR01000001.1"/>
</dbReference>
<keyword evidence="1" id="KW-0472">Membrane</keyword>
<dbReference type="OrthoDB" id="573709at2"/>
<keyword evidence="1" id="KW-1133">Transmembrane helix</keyword>
<reference evidence="2 3" key="1">
    <citation type="submission" date="2019-02" db="EMBL/GenBank/DDBJ databases">
        <title>Jishengella sp. nov., isolated from a root of Zingiber montanum.</title>
        <authorList>
            <person name="Kuncharoen N."/>
            <person name="Kudo T."/>
            <person name="Masahiro Y."/>
            <person name="Ohkuma M."/>
            <person name="Tanasupawat S."/>
        </authorList>
    </citation>
    <scope>NUCLEOTIDE SEQUENCE [LARGE SCALE GENOMIC DNA]</scope>
    <source>
        <strain evidence="2 3">PLAI 1-1</strain>
    </source>
</reference>
<proteinExistence type="predicted"/>
<comment type="caution">
    <text evidence="2">The sequence shown here is derived from an EMBL/GenBank/DDBJ whole genome shotgun (WGS) entry which is preliminary data.</text>
</comment>
<accession>A0A4V2LXI3</accession>
<evidence type="ECO:0000313" key="3">
    <source>
        <dbReference type="Proteomes" id="UP000292274"/>
    </source>
</evidence>
<dbReference type="AlphaFoldDB" id="A0A4V2LXI3"/>
<sequence length="147" mass="16201">MSDDTDLRVRHLDTLQATIGRLSQHSFTIRGWTVTVVSAVFALLTTQSGASSHVTLLALLPTAIFWGLDAYYLHQERLYRRLYAAAANRLTDPASPDVIPFDMNTTPFRATTPSWVRTLVTPTVAAIPVVLTFAILATWMVAVAADR</sequence>
<name>A0A4V2LXI3_9ACTN</name>
<feature type="transmembrane region" description="Helical" evidence="1">
    <location>
        <begin position="119"/>
        <end position="142"/>
    </location>
</feature>
<keyword evidence="1" id="KW-0812">Transmembrane</keyword>